<gene>
    <name evidence="2" type="ORF">IEQ34_000177</name>
</gene>
<feature type="region of interest" description="Disordered" evidence="1">
    <location>
        <begin position="61"/>
        <end position="91"/>
    </location>
</feature>
<reference evidence="2 3" key="1">
    <citation type="journal article" date="2021" name="Hortic Res">
        <title>Chromosome-scale assembly of the Dendrobium chrysotoxum genome enhances the understanding of orchid evolution.</title>
        <authorList>
            <person name="Zhang Y."/>
            <person name="Zhang G.Q."/>
            <person name="Zhang D."/>
            <person name="Liu X.D."/>
            <person name="Xu X.Y."/>
            <person name="Sun W.H."/>
            <person name="Yu X."/>
            <person name="Zhu X."/>
            <person name="Wang Z.W."/>
            <person name="Zhao X."/>
            <person name="Zhong W.Y."/>
            <person name="Chen H."/>
            <person name="Yin W.L."/>
            <person name="Huang T."/>
            <person name="Niu S.C."/>
            <person name="Liu Z.J."/>
        </authorList>
    </citation>
    <scope>NUCLEOTIDE SEQUENCE [LARGE SCALE GENOMIC DNA]</scope>
    <source>
        <strain evidence="2">Lindl</strain>
    </source>
</reference>
<proteinExistence type="predicted"/>
<dbReference type="EMBL" id="JAGFBR010000001">
    <property type="protein sequence ID" value="KAH0470454.1"/>
    <property type="molecule type" value="Genomic_DNA"/>
</dbReference>
<protein>
    <submittedName>
        <fullName evidence="2">Uncharacterized protein</fullName>
    </submittedName>
</protein>
<feature type="compositionally biased region" description="Acidic residues" evidence="1">
    <location>
        <begin position="79"/>
        <end position="91"/>
    </location>
</feature>
<dbReference type="AlphaFoldDB" id="A0AAV7HQG1"/>
<comment type="caution">
    <text evidence="2">The sequence shown here is derived from an EMBL/GenBank/DDBJ whole genome shotgun (WGS) entry which is preliminary data.</text>
</comment>
<sequence length="91" mass="9862">MRRSPEREGRSFMETAVEKREKGRRGRGEEAVVVDRDAIGKLELGLGGGAVYKRGEDVETVDAAAQSSEDDGAGGAYWNEEDEEGQAEEGD</sequence>
<accession>A0AAV7HQG1</accession>
<evidence type="ECO:0000256" key="1">
    <source>
        <dbReference type="SAM" id="MobiDB-lite"/>
    </source>
</evidence>
<feature type="region of interest" description="Disordered" evidence="1">
    <location>
        <begin position="1"/>
        <end position="29"/>
    </location>
</feature>
<evidence type="ECO:0000313" key="2">
    <source>
        <dbReference type="EMBL" id="KAH0470454.1"/>
    </source>
</evidence>
<evidence type="ECO:0000313" key="3">
    <source>
        <dbReference type="Proteomes" id="UP000775213"/>
    </source>
</evidence>
<dbReference type="Proteomes" id="UP000775213">
    <property type="component" value="Unassembled WGS sequence"/>
</dbReference>
<keyword evidence="3" id="KW-1185">Reference proteome</keyword>
<name>A0AAV7HQG1_DENCH</name>
<organism evidence="2 3">
    <name type="scientific">Dendrobium chrysotoxum</name>
    <name type="common">Orchid</name>
    <dbReference type="NCBI Taxonomy" id="161865"/>
    <lineage>
        <taxon>Eukaryota</taxon>
        <taxon>Viridiplantae</taxon>
        <taxon>Streptophyta</taxon>
        <taxon>Embryophyta</taxon>
        <taxon>Tracheophyta</taxon>
        <taxon>Spermatophyta</taxon>
        <taxon>Magnoliopsida</taxon>
        <taxon>Liliopsida</taxon>
        <taxon>Asparagales</taxon>
        <taxon>Orchidaceae</taxon>
        <taxon>Epidendroideae</taxon>
        <taxon>Malaxideae</taxon>
        <taxon>Dendrobiinae</taxon>
        <taxon>Dendrobium</taxon>
    </lineage>
</organism>